<sequence>MANGVNERRRKKKMIQQTKNHQTPSFHFLHTHTHTQRYITMVKSIAVFGGNGFLGRKLCEVGIRRGYEVTSFSRHGEPPESVIHQTWVSKVNWEFGDIFEPKTYNEKLNSFDTIIHSIGILFENTNYKKTMNSNFNFLSDIQQLSNSILNSGGKNPMQKENIKNTYDSIQRDSAVILADNYIKFKKEEPRNFIYVSADKNPPMVPEEYLITKREAEFELSCKKGLRSLFLRPGIMYDETHEGGLTTRDVLLRGLRFGVGLKECLIGNKFANELVRPIVSTEQVAETMFDKLEQPEFKGVVTVEEMKNKKL</sequence>
<dbReference type="GO" id="GO:0006744">
    <property type="term" value="P:ubiquinone biosynthetic process"/>
    <property type="evidence" value="ECO:0007669"/>
    <property type="project" value="EnsemblFungi"/>
</dbReference>
<dbReference type="KEGG" id="ctp:CTRG_04914"/>
<dbReference type="InterPro" id="IPR036291">
    <property type="entry name" value="NAD(P)-bd_dom_sf"/>
</dbReference>
<dbReference type="Pfam" id="PF01370">
    <property type="entry name" value="Epimerase"/>
    <property type="match status" value="1"/>
</dbReference>
<name>C5MFS1_CANTT</name>
<dbReference type="Gene3D" id="3.40.50.720">
    <property type="entry name" value="NAD(P)-binding Rossmann-like Domain"/>
    <property type="match status" value="1"/>
</dbReference>
<dbReference type="GO" id="GO:0005739">
    <property type="term" value="C:mitochondrion"/>
    <property type="evidence" value="ECO:0007669"/>
    <property type="project" value="EnsemblFungi"/>
</dbReference>
<dbReference type="VEuPathDB" id="FungiDB:CTRG_04914"/>
<organism evidence="3 4">
    <name type="scientific">Candida tropicalis (strain ATCC MYA-3404 / T1)</name>
    <name type="common">Yeast</name>
    <dbReference type="NCBI Taxonomy" id="294747"/>
    <lineage>
        <taxon>Eukaryota</taxon>
        <taxon>Fungi</taxon>
        <taxon>Dikarya</taxon>
        <taxon>Ascomycota</taxon>
        <taxon>Saccharomycotina</taxon>
        <taxon>Pichiomycetes</taxon>
        <taxon>Debaryomycetaceae</taxon>
        <taxon>Candida/Lodderomyces clade</taxon>
        <taxon>Candida</taxon>
    </lineage>
</organism>
<feature type="region of interest" description="Disordered" evidence="1">
    <location>
        <begin position="1"/>
        <end position="22"/>
    </location>
</feature>
<dbReference type="GO" id="GO:0044877">
    <property type="term" value="F:protein-containing complex binding"/>
    <property type="evidence" value="ECO:0007669"/>
    <property type="project" value="TreeGrafter"/>
</dbReference>
<evidence type="ECO:0000313" key="3">
    <source>
        <dbReference type="EMBL" id="EER31184.1"/>
    </source>
</evidence>
<dbReference type="AlphaFoldDB" id="C5MFS1"/>
<dbReference type="EMBL" id="GG692401">
    <property type="protein sequence ID" value="EER31184.1"/>
    <property type="molecule type" value="Genomic_DNA"/>
</dbReference>
<proteinExistence type="predicted"/>
<evidence type="ECO:0000313" key="4">
    <source>
        <dbReference type="Proteomes" id="UP000002037"/>
    </source>
</evidence>
<dbReference type="STRING" id="294747.C5MFS1"/>
<evidence type="ECO:0000259" key="2">
    <source>
        <dbReference type="Pfam" id="PF01370"/>
    </source>
</evidence>
<dbReference type="GeneID" id="8298917"/>
<gene>
    <name evidence="3" type="ORF">CTRG_04914</name>
</gene>
<dbReference type="PANTHER" id="PTHR12126">
    <property type="entry name" value="NADH-UBIQUINONE OXIDOREDUCTASE 39 KDA SUBUNIT-RELATED"/>
    <property type="match status" value="1"/>
</dbReference>
<protein>
    <recommendedName>
        <fullName evidence="2">NAD-dependent epimerase/dehydratase domain-containing protein</fullName>
    </recommendedName>
</protein>
<dbReference type="InterPro" id="IPR051207">
    <property type="entry name" value="ComplexI_NDUFA9_subunit"/>
</dbReference>
<dbReference type="RefSeq" id="XP_002550616.1">
    <property type="nucleotide sequence ID" value="XM_002550570.1"/>
</dbReference>
<dbReference type="Proteomes" id="UP000002037">
    <property type="component" value="Unassembled WGS sequence"/>
</dbReference>
<accession>C5MFS1</accession>
<keyword evidence="4" id="KW-1185">Reference proteome</keyword>
<reference evidence="3 4" key="1">
    <citation type="journal article" date="2009" name="Nature">
        <title>Evolution of pathogenicity and sexual reproduction in eight Candida genomes.</title>
        <authorList>
            <person name="Butler G."/>
            <person name="Rasmussen M.D."/>
            <person name="Lin M.F."/>
            <person name="Santos M.A."/>
            <person name="Sakthikumar S."/>
            <person name="Munro C.A."/>
            <person name="Rheinbay E."/>
            <person name="Grabherr M."/>
            <person name="Forche A."/>
            <person name="Reedy J.L."/>
            <person name="Agrafioti I."/>
            <person name="Arnaud M.B."/>
            <person name="Bates S."/>
            <person name="Brown A.J."/>
            <person name="Brunke S."/>
            <person name="Costanzo M.C."/>
            <person name="Fitzpatrick D.A."/>
            <person name="de Groot P.W."/>
            <person name="Harris D."/>
            <person name="Hoyer L.L."/>
            <person name="Hube B."/>
            <person name="Klis F.M."/>
            <person name="Kodira C."/>
            <person name="Lennard N."/>
            <person name="Logue M.E."/>
            <person name="Martin R."/>
            <person name="Neiman A.M."/>
            <person name="Nikolaou E."/>
            <person name="Quail M.A."/>
            <person name="Quinn J."/>
            <person name="Santos M.C."/>
            <person name="Schmitzberger F.F."/>
            <person name="Sherlock G."/>
            <person name="Shah P."/>
            <person name="Silverstein K.A."/>
            <person name="Skrzypek M.S."/>
            <person name="Soll D."/>
            <person name="Staggs R."/>
            <person name="Stansfield I."/>
            <person name="Stumpf M.P."/>
            <person name="Sudbery P.E."/>
            <person name="Srikantha T."/>
            <person name="Zeng Q."/>
            <person name="Berman J."/>
            <person name="Berriman M."/>
            <person name="Heitman J."/>
            <person name="Gow N.A."/>
            <person name="Lorenz M.C."/>
            <person name="Birren B.W."/>
            <person name="Kellis M."/>
            <person name="Cuomo C.A."/>
        </authorList>
    </citation>
    <scope>NUCLEOTIDE SEQUENCE [LARGE SCALE GENOMIC DNA]</scope>
    <source>
        <strain evidence="4">ATCC MYA-3404 / T1</strain>
    </source>
</reference>
<dbReference type="PANTHER" id="PTHR12126:SF16">
    <property type="entry name" value="MIOREX COMPLEX COMPONENT 2"/>
    <property type="match status" value="1"/>
</dbReference>
<dbReference type="OrthoDB" id="276721at2759"/>
<dbReference type="InterPro" id="IPR001509">
    <property type="entry name" value="Epimerase_deHydtase"/>
</dbReference>
<dbReference type="SUPFAM" id="SSF51735">
    <property type="entry name" value="NAD(P)-binding Rossmann-fold domains"/>
    <property type="match status" value="1"/>
</dbReference>
<feature type="domain" description="NAD-dependent epimerase/dehydratase" evidence="2">
    <location>
        <begin position="45"/>
        <end position="136"/>
    </location>
</feature>
<evidence type="ECO:0000256" key="1">
    <source>
        <dbReference type="SAM" id="MobiDB-lite"/>
    </source>
</evidence>
<dbReference type="eggNOG" id="KOG4288">
    <property type="taxonomic scope" value="Eukaryota"/>
</dbReference>
<dbReference type="HOGENOM" id="CLU_055314_1_0_1"/>